<dbReference type="SUPFAM" id="SSF54523">
    <property type="entry name" value="Pili subunits"/>
    <property type="match status" value="1"/>
</dbReference>
<reference evidence="4" key="3">
    <citation type="journal article" date="2021" name="PeerJ">
        <title>Extensive microbial diversity within the chicken gut microbiome revealed by metagenomics and culture.</title>
        <authorList>
            <person name="Gilroy R."/>
            <person name="Ravi A."/>
            <person name="Getino M."/>
            <person name="Pursley I."/>
            <person name="Horton D.L."/>
            <person name="Alikhan N.F."/>
            <person name="Baker D."/>
            <person name="Gharbi K."/>
            <person name="Hall N."/>
            <person name="Watson M."/>
            <person name="Adriaenssens E.M."/>
            <person name="Foster-Nyarko E."/>
            <person name="Jarju S."/>
            <person name="Secka A."/>
            <person name="Antonio M."/>
            <person name="Oren A."/>
            <person name="Chaudhuri R.R."/>
            <person name="La Ragione R."/>
            <person name="Hildebrand F."/>
            <person name="Pallen M.J."/>
        </authorList>
    </citation>
    <scope>NUCLEOTIDE SEQUENCE</scope>
    <source>
        <strain evidence="4">CHK175-13533</strain>
    </source>
</reference>
<reference evidence="4" key="4">
    <citation type="submission" date="2021-09" db="EMBL/GenBank/DDBJ databases">
        <authorList>
            <person name="Gilroy R."/>
        </authorList>
    </citation>
    <scope>NUCLEOTIDE SEQUENCE</scope>
    <source>
        <strain evidence="4">CHK175-13533</strain>
    </source>
</reference>
<dbReference type="InterPro" id="IPR045584">
    <property type="entry name" value="Pilin-like"/>
</dbReference>
<dbReference type="InterPro" id="IPR014911">
    <property type="entry name" value="PilS_N"/>
</dbReference>
<sequence length="191" mass="20372">MKTFPFAFPVFVHSPIKNQRQAGLSLIEISVVSAIILLIAIVSIPAINSFIIESRVPKVGEGIARFVVNHNVNTPLYEAQPYEGVDNALFAQQLESAGVFNIIGSGAGVQILHGLGKEGTVEITGGQELKITLDKVSHAACPGLSSVLQRIANTISVGSEVVKSESKVYNAAHAQKQCERGDSNTFEFVIS</sequence>
<keyword evidence="1" id="KW-1133">Transmembrane helix</keyword>
<dbReference type="InterPro" id="IPR012902">
    <property type="entry name" value="N_methyl_site"/>
</dbReference>
<evidence type="ECO:0000256" key="1">
    <source>
        <dbReference type="SAM" id="Phobius"/>
    </source>
</evidence>
<dbReference type="Pfam" id="PF08805">
    <property type="entry name" value="PilS"/>
    <property type="match status" value="1"/>
</dbReference>
<evidence type="ECO:0000259" key="2">
    <source>
        <dbReference type="Pfam" id="PF08805"/>
    </source>
</evidence>
<evidence type="ECO:0000313" key="4">
    <source>
        <dbReference type="EMBL" id="HJH23747.1"/>
    </source>
</evidence>
<reference evidence="3 6" key="1">
    <citation type="submission" date="2017-01" db="EMBL/GenBank/DDBJ databases">
        <title>Complete Genome Sequence of Paenalcaligenes hominis, Isolated from a paraplegic Patient with neurogenic bladder.</title>
        <authorList>
            <person name="Mukhopadhyay R."/>
            <person name="Joaquin J."/>
            <person name="Hogue R."/>
            <person name="Kilaru A."/>
            <person name="Jospin G."/>
            <person name="Mars K."/>
            <person name="Eisen J.A."/>
            <person name="Chaturvedi V."/>
        </authorList>
    </citation>
    <scope>NUCLEOTIDE SEQUENCE [LARGE SCALE GENOMIC DNA]</scope>
    <source>
        <strain evidence="3 6">15S00501</strain>
    </source>
</reference>
<dbReference type="EMBL" id="DYTQ01000051">
    <property type="protein sequence ID" value="HJH23747.1"/>
    <property type="molecule type" value="Genomic_DNA"/>
</dbReference>
<dbReference type="OrthoDB" id="8683788at2"/>
<dbReference type="EMBL" id="JAATIZ010000001">
    <property type="protein sequence ID" value="NJB64026.1"/>
    <property type="molecule type" value="Genomic_DNA"/>
</dbReference>
<dbReference type="STRING" id="643674.PAEH1_04210"/>
<name>A0A1U9JYY6_9BURK</name>
<dbReference type="PROSITE" id="PS00409">
    <property type="entry name" value="PROKAR_NTER_METHYL"/>
    <property type="match status" value="1"/>
</dbReference>
<gene>
    <name evidence="5" type="ORF">GGR41_000247</name>
    <name evidence="4" type="ORF">K8U84_04255</name>
    <name evidence="3" type="ORF">PAEH1_04210</name>
</gene>
<evidence type="ECO:0000313" key="6">
    <source>
        <dbReference type="Proteomes" id="UP000189369"/>
    </source>
</evidence>
<protein>
    <submittedName>
        <fullName evidence="4">Prepilin-type cleavage/methylation domain-containing protein</fullName>
    </submittedName>
</protein>
<dbReference type="RefSeq" id="WP_077733521.1">
    <property type="nucleotide sequence ID" value="NZ_BMCQ01000002.1"/>
</dbReference>
<evidence type="ECO:0000313" key="3">
    <source>
        <dbReference type="EMBL" id="AQS50971.1"/>
    </source>
</evidence>
<accession>A0A1U9JYY6</accession>
<dbReference type="Proteomes" id="UP000189369">
    <property type="component" value="Chromosome"/>
</dbReference>
<keyword evidence="7" id="KW-1185">Reference proteome</keyword>
<dbReference type="Proteomes" id="UP000700248">
    <property type="component" value="Unassembled WGS sequence"/>
</dbReference>
<dbReference type="AlphaFoldDB" id="A0A1U9JYY6"/>
<feature type="domain" description="Type 4 secretion system PilS N-terminal" evidence="2">
    <location>
        <begin position="127"/>
        <end position="190"/>
    </location>
</feature>
<dbReference type="Gene3D" id="3.30.1690.10">
    <property type="entry name" value="TcpA-like pilin"/>
    <property type="match status" value="1"/>
</dbReference>
<proteinExistence type="predicted"/>
<evidence type="ECO:0000313" key="7">
    <source>
        <dbReference type="Proteomes" id="UP000783934"/>
    </source>
</evidence>
<feature type="transmembrane region" description="Helical" evidence="1">
    <location>
        <begin position="26"/>
        <end position="47"/>
    </location>
</feature>
<dbReference type="EMBL" id="CP019697">
    <property type="protein sequence ID" value="AQS50971.1"/>
    <property type="molecule type" value="Genomic_DNA"/>
</dbReference>
<evidence type="ECO:0000313" key="5">
    <source>
        <dbReference type="EMBL" id="NJB64026.1"/>
    </source>
</evidence>
<reference evidence="5 7" key="2">
    <citation type="submission" date="2020-03" db="EMBL/GenBank/DDBJ databases">
        <title>Genomic Encyclopedia of Type Strains, Phase IV (KMG-IV): sequencing the most valuable type-strain genomes for metagenomic binning, comparative biology and taxonomic classification.</title>
        <authorList>
            <person name="Goeker M."/>
        </authorList>
    </citation>
    <scope>NUCLEOTIDE SEQUENCE [LARGE SCALE GENOMIC DNA]</scope>
    <source>
        <strain evidence="5 7">DSM 26613</strain>
    </source>
</reference>
<dbReference type="Proteomes" id="UP000783934">
    <property type="component" value="Unassembled WGS sequence"/>
</dbReference>
<keyword evidence="1" id="KW-0812">Transmembrane</keyword>
<organism evidence="3 6">
    <name type="scientific">Paenalcaligenes hominis</name>
    <dbReference type="NCBI Taxonomy" id="643674"/>
    <lineage>
        <taxon>Bacteria</taxon>
        <taxon>Pseudomonadati</taxon>
        <taxon>Pseudomonadota</taxon>
        <taxon>Betaproteobacteria</taxon>
        <taxon>Burkholderiales</taxon>
        <taxon>Alcaligenaceae</taxon>
        <taxon>Paenalcaligenes</taxon>
    </lineage>
</organism>
<dbReference type="KEGG" id="phn:PAEH1_04210"/>
<keyword evidence="1" id="KW-0472">Membrane</keyword>